<dbReference type="HOGENOM" id="CLU_1698442_0_0_1"/>
<protein>
    <submittedName>
        <fullName evidence="1">Uncharacterized protein</fullName>
    </submittedName>
</protein>
<keyword evidence="2" id="KW-1185">Reference proteome</keyword>
<dbReference type="EMBL" id="CP000590">
    <property type="protein sequence ID" value="ABO98326.1"/>
    <property type="molecule type" value="Genomic_DNA"/>
</dbReference>
<sequence length="155" mass="17812">MAATVPFETIDEFINALAKIELIHRLIAKHDADDRETLAPGDDFYLTPTSIQRVSPRHNRYELLFTSYKVRQPHRDAVDQLGYLGADIKLGFDAVRGTQSASLCEDNKSDRDINDAFYDKCVKRASEVLGVEYPSEWLSKYCEFVANHWPKLPYR</sequence>
<dbReference type="AlphaFoldDB" id="A4S448"/>
<gene>
    <name evidence="1" type="ORF">OSTLU_26282</name>
</gene>
<dbReference type="Gramene" id="ABO98326">
    <property type="protein sequence ID" value="ABO98326"/>
    <property type="gene ID" value="OSTLU_26282"/>
</dbReference>
<evidence type="ECO:0000313" key="2">
    <source>
        <dbReference type="Proteomes" id="UP000001568"/>
    </source>
</evidence>
<accession>A4S448</accession>
<proteinExistence type="predicted"/>
<dbReference type="RefSeq" id="XP_001420033.1">
    <property type="nucleotide sequence ID" value="XM_001419996.1"/>
</dbReference>
<name>A4S448_OSTLU</name>
<evidence type="ECO:0000313" key="1">
    <source>
        <dbReference type="EMBL" id="ABO98326.1"/>
    </source>
</evidence>
<reference evidence="1 2" key="1">
    <citation type="journal article" date="2007" name="Proc. Natl. Acad. Sci. U.S.A.">
        <title>The tiny eukaryote Ostreococcus provides genomic insights into the paradox of plankton speciation.</title>
        <authorList>
            <person name="Palenik B."/>
            <person name="Grimwood J."/>
            <person name="Aerts A."/>
            <person name="Rouze P."/>
            <person name="Salamov A."/>
            <person name="Putnam N."/>
            <person name="Dupont C."/>
            <person name="Jorgensen R."/>
            <person name="Derelle E."/>
            <person name="Rombauts S."/>
            <person name="Zhou K."/>
            <person name="Otillar R."/>
            <person name="Merchant S.S."/>
            <person name="Podell S."/>
            <person name="Gaasterland T."/>
            <person name="Napoli C."/>
            <person name="Gendler K."/>
            <person name="Manuell A."/>
            <person name="Tai V."/>
            <person name="Vallon O."/>
            <person name="Piganeau G."/>
            <person name="Jancek S."/>
            <person name="Heijde M."/>
            <person name="Jabbari K."/>
            <person name="Bowler C."/>
            <person name="Lohr M."/>
            <person name="Robbens S."/>
            <person name="Werner G."/>
            <person name="Dubchak I."/>
            <person name="Pazour G.J."/>
            <person name="Ren Q."/>
            <person name="Paulsen I."/>
            <person name="Delwiche C."/>
            <person name="Schmutz J."/>
            <person name="Rokhsar D."/>
            <person name="Van de Peer Y."/>
            <person name="Moreau H."/>
            <person name="Grigoriev I.V."/>
        </authorList>
    </citation>
    <scope>NUCLEOTIDE SEQUENCE [LARGE SCALE GENOMIC DNA]</scope>
    <source>
        <strain evidence="1 2">CCE9901</strain>
    </source>
</reference>
<dbReference type="OrthoDB" id="10368090at2759"/>
<organism evidence="1 2">
    <name type="scientific">Ostreococcus lucimarinus (strain CCE9901)</name>
    <dbReference type="NCBI Taxonomy" id="436017"/>
    <lineage>
        <taxon>Eukaryota</taxon>
        <taxon>Viridiplantae</taxon>
        <taxon>Chlorophyta</taxon>
        <taxon>Mamiellophyceae</taxon>
        <taxon>Mamiellales</taxon>
        <taxon>Bathycoccaceae</taxon>
        <taxon>Ostreococcus</taxon>
    </lineage>
</organism>
<dbReference type="GeneID" id="5004182"/>
<dbReference type="KEGG" id="olu:OSTLU_26282"/>
<dbReference type="Proteomes" id="UP000001568">
    <property type="component" value="Chromosome 10"/>
</dbReference>
<dbReference type="OMA" id="DINDAHY"/>